<proteinExistence type="predicted"/>
<dbReference type="GO" id="GO:0046486">
    <property type="term" value="P:glycerolipid metabolic process"/>
    <property type="evidence" value="ECO:0007669"/>
    <property type="project" value="UniProtKB-ARBA"/>
</dbReference>
<keyword evidence="3 4" id="KW-0443">Lipid metabolism</keyword>
<accession>A0A9W4XVY3</accession>
<dbReference type="EMBL" id="CAOQHR010000005">
    <property type="protein sequence ID" value="CAI6335197.1"/>
    <property type="molecule type" value="Genomic_DNA"/>
</dbReference>
<evidence type="ECO:0000313" key="6">
    <source>
        <dbReference type="EMBL" id="CAI6335197.1"/>
    </source>
</evidence>
<dbReference type="GO" id="GO:0019369">
    <property type="term" value="P:arachidonate metabolic process"/>
    <property type="evidence" value="ECO:0007669"/>
    <property type="project" value="TreeGrafter"/>
</dbReference>
<name>A0A9W4XVY3_9PLEO</name>
<dbReference type="CDD" id="cd07216">
    <property type="entry name" value="Pat17_PNPLA8_PNPLA9_like3"/>
    <property type="match status" value="1"/>
</dbReference>
<evidence type="ECO:0000256" key="4">
    <source>
        <dbReference type="PROSITE-ProRule" id="PRU01161"/>
    </source>
</evidence>
<dbReference type="InterPro" id="IPR016035">
    <property type="entry name" value="Acyl_Trfase/lysoPLipase"/>
</dbReference>
<feature type="active site" description="Proton acceptor" evidence="4">
    <location>
        <position position="303"/>
    </location>
</feature>
<dbReference type="OrthoDB" id="1658288at2759"/>
<dbReference type="PANTHER" id="PTHR24185">
    <property type="entry name" value="CALCIUM-INDEPENDENT PHOSPHOLIPASE A2-GAMMA"/>
    <property type="match status" value="1"/>
</dbReference>
<protein>
    <recommendedName>
        <fullName evidence="5">PNPLA domain-containing protein</fullName>
    </recommendedName>
</protein>
<evidence type="ECO:0000256" key="3">
    <source>
        <dbReference type="ARBA" id="ARBA00023098"/>
    </source>
</evidence>
<dbReference type="GO" id="GO:0016042">
    <property type="term" value="P:lipid catabolic process"/>
    <property type="evidence" value="ECO:0007669"/>
    <property type="project" value="UniProtKB-UniRule"/>
</dbReference>
<evidence type="ECO:0000256" key="1">
    <source>
        <dbReference type="ARBA" id="ARBA00022801"/>
    </source>
</evidence>
<feature type="short sequence motif" description="DGA/G" evidence="4">
    <location>
        <begin position="303"/>
        <end position="305"/>
    </location>
</feature>
<feature type="domain" description="PNPLA" evidence="5">
    <location>
        <begin position="17"/>
        <end position="316"/>
    </location>
</feature>
<dbReference type="Proteomes" id="UP001152607">
    <property type="component" value="Unassembled WGS sequence"/>
</dbReference>
<comment type="caution">
    <text evidence="6">The sequence shown here is derived from an EMBL/GenBank/DDBJ whole genome shotgun (WGS) entry which is preliminary data.</text>
</comment>
<gene>
    <name evidence="6" type="ORF">PDIGIT_LOCUS8276</name>
</gene>
<reference evidence="6" key="1">
    <citation type="submission" date="2023-01" db="EMBL/GenBank/DDBJ databases">
        <authorList>
            <person name="Van Ghelder C."/>
            <person name="Rancurel C."/>
        </authorList>
    </citation>
    <scope>NUCLEOTIDE SEQUENCE</scope>
    <source>
        <strain evidence="6">CNCM I-4278</strain>
    </source>
</reference>
<keyword evidence="7" id="KW-1185">Reference proteome</keyword>
<feature type="short sequence motif" description="GXGXXG" evidence="4">
    <location>
        <begin position="21"/>
        <end position="26"/>
    </location>
</feature>
<feature type="short sequence motif" description="GXSXG" evidence="4">
    <location>
        <begin position="69"/>
        <end position="73"/>
    </location>
</feature>
<dbReference type="PANTHER" id="PTHR24185:SF1">
    <property type="entry name" value="CALCIUM-INDEPENDENT PHOSPHOLIPASE A2-GAMMA"/>
    <property type="match status" value="1"/>
</dbReference>
<dbReference type="SUPFAM" id="SSF52151">
    <property type="entry name" value="FabD/lysophospholipase-like"/>
    <property type="match status" value="1"/>
</dbReference>
<dbReference type="AlphaFoldDB" id="A0A9W4XVY3"/>
<keyword evidence="1 4" id="KW-0378">Hydrolase</keyword>
<dbReference type="InterPro" id="IPR002641">
    <property type="entry name" value="PNPLA_dom"/>
</dbReference>
<sequence length="688" mass="75931">MELSSVENNPHAPLRLLSLDGGGVRGLSSLMVLDDLMENIAQEEKRLGRRPNNDSEALKPCDYFDLIGGTSTGGIIAILLSRLRLDCKSCIRIYSTLAQQIFEHDRSIKVYGVKIPTGASRFSGVVLERAIKQALRDLGYDPDELMWDDSLFEEVPDNGLPRDSIWSDVVPAPKITESPVATLKTTSGTASNSNNGHMSAHDELEEQPLIKIGDIARKLSNLTRSNTWKLHPRQSVHRRRGARGCRGFVLTTLKNALGLPRIISTYDPNDRTTRIWEALRATSAAPTFFEEMTFGTPRVTYLDGGVGFNNPCAEVDYAAKALWEGRSIGVIVSVGTGLQSIPSVKKMASWLPFGLGTDIALASALAGMATGTARVDNEMKRMYYNTSTQYYRFDVDRGLANISLEQWMKEDEMAALTELYMRDAKQSRSAQNFGDIMAKLSALPPKFEIGATHFKVGIDGRGLMDQSFSLVQLDFKTGMPLGVVSHLEDVPRMSQFRDTSPSGEGGLAVGMDGKLKKIYPVAEDLDGDGRREEAAVYQCVRGNNICLRTIKTGIPQGRYRVQFIVSFHNSKNTPPHDLVFSVGKPFDKNTFAQRYVDVKITPDVVPVLLHPDAVRVRIGSRRYAEHKGKGWMEIEGDVEINVGLDGALGFVISKKFEEDVFVDGWSFGGVRLEPVFGKPGELVTKSLI</sequence>
<organism evidence="6 7">
    <name type="scientific">Periconia digitata</name>
    <dbReference type="NCBI Taxonomy" id="1303443"/>
    <lineage>
        <taxon>Eukaryota</taxon>
        <taxon>Fungi</taxon>
        <taxon>Dikarya</taxon>
        <taxon>Ascomycota</taxon>
        <taxon>Pezizomycotina</taxon>
        <taxon>Dothideomycetes</taxon>
        <taxon>Pleosporomycetidae</taxon>
        <taxon>Pleosporales</taxon>
        <taxon>Massarineae</taxon>
        <taxon>Periconiaceae</taxon>
        <taxon>Periconia</taxon>
    </lineage>
</organism>
<dbReference type="Pfam" id="PF01734">
    <property type="entry name" value="Patatin"/>
    <property type="match status" value="1"/>
</dbReference>
<dbReference type="GO" id="GO:0047499">
    <property type="term" value="F:calcium-independent phospholipase A2 activity"/>
    <property type="evidence" value="ECO:0007669"/>
    <property type="project" value="TreeGrafter"/>
</dbReference>
<evidence type="ECO:0000313" key="7">
    <source>
        <dbReference type="Proteomes" id="UP001152607"/>
    </source>
</evidence>
<evidence type="ECO:0000256" key="2">
    <source>
        <dbReference type="ARBA" id="ARBA00022963"/>
    </source>
</evidence>
<evidence type="ECO:0000259" key="5">
    <source>
        <dbReference type="PROSITE" id="PS51635"/>
    </source>
</evidence>
<dbReference type="PROSITE" id="PS51635">
    <property type="entry name" value="PNPLA"/>
    <property type="match status" value="1"/>
</dbReference>
<keyword evidence="2 4" id="KW-0442">Lipid degradation</keyword>
<dbReference type="Gene3D" id="3.40.1090.10">
    <property type="entry name" value="Cytosolic phospholipase A2 catalytic domain"/>
    <property type="match status" value="1"/>
</dbReference>
<dbReference type="GO" id="GO:0016020">
    <property type="term" value="C:membrane"/>
    <property type="evidence" value="ECO:0007669"/>
    <property type="project" value="TreeGrafter"/>
</dbReference>
<feature type="active site" description="Nucleophile" evidence="4">
    <location>
        <position position="71"/>
    </location>
</feature>